<dbReference type="InterPro" id="IPR003477">
    <property type="entry name" value="PemK-like"/>
</dbReference>
<dbReference type="RefSeq" id="WP_323260580.1">
    <property type="nucleotide sequence ID" value="NZ_JAYGIE010000018.1"/>
</dbReference>
<dbReference type="PANTHER" id="PTHR33988">
    <property type="entry name" value="ENDORIBONUCLEASE MAZF-RELATED"/>
    <property type="match status" value="1"/>
</dbReference>
<evidence type="ECO:0000313" key="3">
    <source>
        <dbReference type="EMBL" id="MEA5477177.1"/>
    </source>
</evidence>
<reference evidence="3 4" key="1">
    <citation type="submission" date="2023-12" db="EMBL/GenBank/DDBJ databases">
        <title>Baltic Sea Cyanobacteria.</title>
        <authorList>
            <person name="Delbaje E."/>
            <person name="Fewer D.P."/>
            <person name="Shishido T.K."/>
        </authorList>
    </citation>
    <scope>NUCLEOTIDE SEQUENCE [LARGE SCALE GENOMIC DNA]</scope>
    <source>
        <strain evidence="3 4">UHCC 0370</strain>
    </source>
</reference>
<sequence>MTTYNFGDVLLVPFPFTDQTTTKKRPTIVISSDSYNQSKLDILLIAVTSQVKIPLQFGEVLITDWSKAGLLKSSVIKPIITTLEKQLVIKRLGKLEAVDVQALQSSLKQIIEISR</sequence>
<dbReference type="EMBL" id="JAYGIE010000018">
    <property type="protein sequence ID" value="MEA5477177.1"/>
    <property type="molecule type" value="Genomic_DNA"/>
</dbReference>
<name>A0ABU5TGC8_9CYAN</name>
<comment type="caution">
    <text evidence="3">The sequence shown here is derived from an EMBL/GenBank/DDBJ whole genome shotgun (WGS) entry which is preliminary data.</text>
</comment>
<dbReference type="Proteomes" id="UP001301388">
    <property type="component" value="Unassembled WGS sequence"/>
</dbReference>
<evidence type="ECO:0000256" key="1">
    <source>
        <dbReference type="ARBA" id="ARBA00007521"/>
    </source>
</evidence>
<keyword evidence="4" id="KW-1185">Reference proteome</keyword>
<dbReference type="PANTHER" id="PTHR33988:SF2">
    <property type="entry name" value="ENDORIBONUCLEASE MAZF"/>
    <property type="match status" value="1"/>
</dbReference>
<accession>A0ABU5TGC8</accession>
<comment type="similarity">
    <text evidence="1">Belongs to the PemK/MazF family.</text>
</comment>
<dbReference type="Pfam" id="PF02452">
    <property type="entry name" value="PemK_toxin"/>
    <property type="match status" value="1"/>
</dbReference>
<dbReference type="SUPFAM" id="SSF50118">
    <property type="entry name" value="Cell growth inhibitor/plasmid maintenance toxic component"/>
    <property type="match status" value="1"/>
</dbReference>
<gene>
    <name evidence="3" type="ORF">VB774_06040</name>
</gene>
<keyword evidence="2" id="KW-1277">Toxin-antitoxin system</keyword>
<organism evidence="3 4">
    <name type="scientific">Pseudanabaena galeata UHCC 0370</name>
    <dbReference type="NCBI Taxonomy" id="3110310"/>
    <lineage>
        <taxon>Bacteria</taxon>
        <taxon>Bacillati</taxon>
        <taxon>Cyanobacteriota</taxon>
        <taxon>Cyanophyceae</taxon>
        <taxon>Pseudanabaenales</taxon>
        <taxon>Pseudanabaenaceae</taxon>
        <taxon>Pseudanabaena</taxon>
    </lineage>
</organism>
<keyword evidence="3" id="KW-0378">Hydrolase</keyword>
<evidence type="ECO:0000313" key="4">
    <source>
        <dbReference type="Proteomes" id="UP001301388"/>
    </source>
</evidence>
<dbReference type="Gene3D" id="2.30.30.110">
    <property type="match status" value="1"/>
</dbReference>
<protein>
    <submittedName>
        <fullName evidence="3">Type II toxin-antitoxin system PemK/MazF family toxin</fullName>
        <ecNumber evidence="3">3.1.-.-</ecNumber>
    </submittedName>
</protein>
<proteinExistence type="inferred from homology"/>
<dbReference type="InterPro" id="IPR011067">
    <property type="entry name" value="Plasmid_toxin/cell-grow_inhib"/>
</dbReference>
<dbReference type="GO" id="GO:0016787">
    <property type="term" value="F:hydrolase activity"/>
    <property type="evidence" value="ECO:0007669"/>
    <property type="project" value="UniProtKB-KW"/>
</dbReference>
<evidence type="ECO:0000256" key="2">
    <source>
        <dbReference type="ARBA" id="ARBA00022649"/>
    </source>
</evidence>
<dbReference type="EC" id="3.1.-.-" evidence="3"/>